<protein>
    <recommendedName>
        <fullName evidence="4">DUF2867 domain-containing protein</fullName>
    </recommendedName>
</protein>
<name>A0ABY4YZA6_9MICO</name>
<dbReference type="RefSeq" id="WP_252595214.1">
    <property type="nucleotide sequence ID" value="NZ_CP099489.1"/>
</dbReference>
<keyword evidence="3" id="KW-1185">Reference proteome</keyword>
<evidence type="ECO:0000313" key="2">
    <source>
        <dbReference type="EMBL" id="USQ81678.1"/>
    </source>
</evidence>
<feature type="region of interest" description="Disordered" evidence="1">
    <location>
        <begin position="1"/>
        <end position="37"/>
    </location>
</feature>
<gene>
    <name evidence="2" type="ORF">NF556_08540</name>
</gene>
<reference evidence="2" key="1">
    <citation type="submission" date="2022-06" db="EMBL/GenBank/DDBJ databases">
        <title>Ornithinimicrobium HY1793.</title>
        <authorList>
            <person name="Huang Y."/>
        </authorList>
    </citation>
    <scope>NUCLEOTIDE SEQUENCE</scope>
    <source>
        <strain evidence="2">HY1793</strain>
    </source>
</reference>
<dbReference type="EMBL" id="CP099489">
    <property type="protein sequence ID" value="USQ81678.1"/>
    <property type="molecule type" value="Genomic_DNA"/>
</dbReference>
<sequence length="202" mass="21321">MSNSQPLASTPPTTPTTTPSAGQAPHRPVGPDRPRITGAVGVSEVEASVLERTGLPCVDYVDHFTLAPIAATSPTPTAEQWARALFGDVPSLGERFIWQGVLQLHLANGRSPLTVAGWRIAEISDDAGAGEGWIRLETESWALRASLVIHTDGESVSLTTALQYDRPIGSVVWPPLSAVHRRLIPSLFHPAAAQLASGQSGA</sequence>
<dbReference type="Proteomes" id="UP001056455">
    <property type="component" value="Chromosome"/>
</dbReference>
<accession>A0ABY4YZA6</accession>
<evidence type="ECO:0000256" key="1">
    <source>
        <dbReference type="SAM" id="MobiDB-lite"/>
    </source>
</evidence>
<proteinExistence type="predicted"/>
<evidence type="ECO:0000313" key="3">
    <source>
        <dbReference type="Proteomes" id="UP001056455"/>
    </source>
</evidence>
<evidence type="ECO:0008006" key="4">
    <source>
        <dbReference type="Google" id="ProtNLM"/>
    </source>
</evidence>
<organism evidence="2 3">
    <name type="scientific">Ornithinimicrobium faecis</name>
    <dbReference type="NCBI Taxonomy" id="2934158"/>
    <lineage>
        <taxon>Bacteria</taxon>
        <taxon>Bacillati</taxon>
        <taxon>Actinomycetota</taxon>
        <taxon>Actinomycetes</taxon>
        <taxon>Micrococcales</taxon>
        <taxon>Ornithinimicrobiaceae</taxon>
        <taxon>Ornithinimicrobium</taxon>
    </lineage>
</organism>